<name>A0ABS5UZ24_9GAMM</name>
<dbReference type="Pfam" id="PF08378">
    <property type="entry name" value="NERD"/>
    <property type="match status" value="1"/>
</dbReference>
<evidence type="ECO:0000256" key="1">
    <source>
        <dbReference type="SAM" id="Phobius"/>
    </source>
</evidence>
<accession>A0ABS5UZ24</accession>
<keyword evidence="1" id="KW-0472">Membrane</keyword>
<feature type="transmembrane region" description="Helical" evidence="1">
    <location>
        <begin position="6"/>
        <end position="27"/>
    </location>
</feature>
<dbReference type="InterPro" id="IPR011528">
    <property type="entry name" value="NERD"/>
</dbReference>
<dbReference type="PROSITE" id="PS50965">
    <property type="entry name" value="NERD"/>
    <property type="match status" value="1"/>
</dbReference>
<dbReference type="InterPro" id="IPR013498">
    <property type="entry name" value="Topo_IA_Znf"/>
</dbReference>
<dbReference type="Proteomes" id="UP001195903">
    <property type="component" value="Unassembled WGS sequence"/>
</dbReference>
<keyword evidence="1" id="KW-1133">Transmembrane helix</keyword>
<dbReference type="Gene3D" id="3.30.65.10">
    <property type="entry name" value="Bacterial Topoisomerase I, domain 1"/>
    <property type="match status" value="1"/>
</dbReference>
<comment type="caution">
    <text evidence="3">The sequence shown here is derived from an EMBL/GenBank/DDBJ whole genome shotgun (WGS) entry which is preliminary data.</text>
</comment>
<keyword evidence="4" id="KW-1185">Reference proteome</keyword>
<evidence type="ECO:0000313" key="4">
    <source>
        <dbReference type="Proteomes" id="UP001195903"/>
    </source>
</evidence>
<reference evidence="3 4" key="1">
    <citation type="submission" date="2021-05" db="EMBL/GenBank/DDBJ databases">
        <title>Shewanella sp. JM162201.</title>
        <authorList>
            <person name="Xu S."/>
            <person name="Li A."/>
        </authorList>
    </citation>
    <scope>NUCLEOTIDE SEQUENCE [LARGE SCALE GENOMIC DNA]</scope>
    <source>
        <strain evidence="3 4">JM162201</strain>
    </source>
</reference>
<proteinExistence type="predicted"/>
<keyword evidence="1" id="KW-0812">Transmembrane</keyword>
<evidence type="ECO:0000313" key="3">
    <source>
        <dbReference type="EMBL" id="MBT1443412.1"/>
    </source>
</evidence>
<organism evidence="3 4">
    <name type="scientific">Shewanella jiangmenensis</name>
    <dbReference type="NCBI Taxonomy" id="2837387"/>
    <lineage>
        <taxon>Bacteria</taxon>
        <taxon>Pseudomonadati</taxon>
        <taxon>Pseudomonadota</taxon>
        <taxon>Gammaproteobacteria</taxon>
        <taxon>Alteromonadales</taxon>
        <taxon>Shewanellaceae</taxon>
        <taxon>Shewanella</taxon>
    </lineage>
</organism>
<sequence>MDFWALFSGAFAEVWYVFPLVIVALLFKSRWFKGVFGEFLVNRQLLKLCRPAKETTADYTLVKDVTLPTEDGTTQVDHILVSRFGVFVVETKNMKGWIFGSEKQRQWTQKIYRHSSKFQNPLHQNYKHIKTLESLLGIDIDKLHSVIVFIGDSTFKTEMPDNVTYAGGCSRYIKTFEKVVFSDEEYRRLIEQIHEVKLTRGILTDIKHRQHVKALVASKSQTKRCVRCGSEMVMRETKRGDNKGKQFWGCSSYPKCRAIEELS</sequence>
<dbReference type="Pfam" id="PF01396">
    <property type="entry name" value="Zn_ribbon_Top1"/>
    <property type="match status" value="1"/>
</dbReference>
<feature type="domain" description="NERD" evidence="2">
    <location>
        <begin position="33"/>
        <end position="155"/>
    </location>
</feature>
<protein>
    <submittedName>
        <fullName evidence="3">NERD domain-containing protein</fullName>
    </submittedName>
</protein>
<dbReference type="EMBL" id="JAHEPS010000001">
    <property type="protein sequence ID" value="MBT1443412.1"/>
    <property type="molecule type" value="Genomic_DNA"/>
</dbReference>
<evidence type="ECO:0000259" key="2">
    <source>
        <dbReference type="PROSITE" id="PS50965"/>
    </source>
</evidence>
<dbReference type="RefSeq" id="WP_214505598.1">
    <property type="nucleotide sequence ID" value="NZ_JAHEPS010000001.1"/>
</dbReference>
<gene>
    <name evidence="3" type="ORF">KJI95_02595</name>
</gene>
<dbReference type="SUPFAM" id="SSF57783">
    <property type="entry name" value="Zinc beta-ribbon"/>
    <property type="match status" value="1"/>
</dbReference>